<name>A0A090GNW9_MESPL</name>
<proteinExistence type="predicted"/>
<evidence type="ECO:0000313" key="3">
    <source>
        <dbReference type="Proteomes" id="UP000046373"/>
    </source>
</evidence>
<dbReference type="Proteomes" id="UP000046373">
    <property type="component" value="Unassembled WGS sequence"/>
</dbReference>
<dbReference type="EMBL" id="CCNB01000027">
    <property type="protein sequence ID" value="CDX41435.1"/>
    <property type="molecule type" value="Genomic_DNA"/>
</dbReference>
<protein>
    <submittedName>
        <fullName evidence="2">Uncharacterized protein</fullName>
    </submittedName>
</protein>
<gene>
    <name evidence="2" type="ORF">MPLDJ20_330018</name>
</gene>
<accession>A0A090GNW9</accession>
<evidence type="ECO:0000256" key="1">
    <source>
        <dbReference type="SAM" id="MobiDB-lite"/>
    </source>
</evidence>
<sequence length="106" mass="11136">MRQVSASLFILTFHIVPSGRRSLLWLSSCLTKCGRGPWVGESFYCFGLRGPYVERMQDGGNAGSVVTVVGNSGRECDESKSACRGGSPEGSGVPDGAGASLDPAHR</sequence>
<reference evidence="2 3" key="1">
    <citation type="submission" date="2014-08" db="EMBL/GenBank/DDBJ databases">
        <authorList>
            <person name="Moulin Lionel"/>
        </authorList>
    </citation>
    <scope>NUCLEOTIDE SEQUENCE [LARGE SCALE GENOMIC DNA]</scope>
</reference>
<dbReference type="AlphaFoldDB" id="A0A090GNW9"/>
<evidence type="ECO:0000313" key="2">
    <source>
        <dbReference type="EMBL" id="CDX41435.1"/>
    </source>
</evidence>
<feature type="region of interest" description="Disordered" evidence="1">
    <location>
        <begin position="75"/>
        <end position="106"/>
    </location>
</feature>
<organism evidence="2 3">
    <name type="scientific">Mesorhizobium plurifarium</name>
    <dbReference type="NCBI Taxonomy" id="69974"/>
    <lineage>
        <taxon>Bacteria</taxon>
        <taxon>Pseudomonadati</taxon>
        <taxon>Pseudomonadota</taxon>
        <taxon>Alphaproteobacteria</taxon>
        <taxon>Hyphomicrobiales</taxon>
        <taxon>Phyllobacteriaceae</taxon>
        <taxon>Mesorhizobium</taxon>
    </lineage>
</organism>